<comment type="caution">
    <text evidence="1">The sequence shown here is derived from an EMBL/GenBank/DDBJ whole genome shotgun (WGS) entry which is preliminary data.</text>
</comment>
<gene>
    <name evidence="1" type="ORF">KAM382_23520</name>
</gene>
<accession>A0ABD0B898</accession>
<organism evidence="1 2">
    <name type="scientific">Aeromonas caviae</name>
    <name type="common">Aeromonas punctata</name>
    <dbReference type="NCBI Taxonomy" id="648"/>
    <lineage>
        <taxon>Bacteria</taxon>
        <taxon>Pseudomonadati</taxon>
        <taxon>Pseudomonadota</taxon>
        <taxon>Gammaproteobacteria</taxon>
        <taxon>Aeromonadales</taxon>
        <taxon>Aeromonadaceae</taxon>
        <taxon>Aeromonas</taxon>
    </lineage>
</organism>
<dbReference type="AlphaFoldDB" id="A0ABD0B898"/>
<proteinExistence type="predicted"/>
<protein>
    <submittedName>
        <fullName evidence="1">Uncharacterized protein</fullName>
    </submittedName>
</protein>
<dbReference type="RefSeq" id="WP_223924499.1">
    <property type="nucleotide sequence ID" value="NZ_AP024404.1"/>
</dbReference>
<evidence type="ECO:0000313" key="1">
    <source>
        <dbReference type="EMBL" id="GJB92291.1"/>
    </source>
</evidence>
<sequence>MLIRQDGDTWEIIGMGRDDHPDHSGKVFCHLASRTRFRTQKNGRNPVQCCTWVKGAKV</sequence>
<reference evidence="1 2" key="1">
    <citation type="submission" date="2021-07" db="EMBL/GenBank/DDBJ databases">
        <title>Draft genome sequence of carbapenem-resistant Aeromonas spp. in Japan.</title>
        <authorList>
            <person name="Maehana S."/>
            <person name="Suzuki M."/>
            <person name="Kitasato H."/>
        </authorList>
    </citation>
    <scope>NUCLEOTIDE SEQUENCE [LARGE SCALE GENOMIC DNA]</scope>
    <source>
        <strain evidence="1 2">KAM382</strain>
    </source>
</reference>
<name>A0ABD0B898_AERCA</name>
<dbReference type="Proteomes" id="UP000737420">
    <property type="component" value="Unassembled WGS sequence"/>
</dbReference>
<evidence type="ECO:0000313" key="2">
    <source>
        <dbReference type="Proteomes" id="UP000737420"/>
    </source>
</evidence>
<dbReference type="EMBL" id="BPOP01000022">
    <property type="protein sequence ID" value="GJB92291.1"/>
    <property type="molecule type" value="Genomic_DNA"/>
</dbReference>